<comment type="caution">
    <text evidence="10">The sequence shown here is derived from an EMBL/GenBank/DDBJ whole genome shotgun (WGS) entry which is preliminary data.</text>
</comment>
<reference evidence="10 11" key="1">
    <citation type="submission" date="2021-03" db="EMBL/GenBank/DDBJ databases">
        <title>Genomic Encyclopedia of Type Strains, Phase IV (KMG-IV): sequencing the most valuable type-strain genomes for metagenomic binning, comparative biology and taxonomic classification.</title>
        <authorList>
            <person name="Goeker M."/>
        </authorList>
    </citation>
    <scope>NUCLEOTIDE SEQUENCE [LARGE SCALE GENOMIC DNA]</scope>
    <source>
        <strain evidence="10 11">DSM 14349</strain>
    </source>
</reference>
<accession>A0ABS4FRN8</accession>
<dbReference type="Proteomes" id="UP001519272">
    <property type="component" value="Unassembled WGS sequence"/>
</dbReference>
<comment type="cofactor">
    <cofactor evidence="8">
        <name>FMN</name>
        <dbReference type="ChEBI" id="CHEBI:58210"/>
    </cofactor>
    <text evidence="8">Binds 1 or 2 FMN covalently per subunit.</text>
</comment>
<dbReference type="RefSeq" id="WP_210088719.1">
    <property type="nucleotide sequence ID" value="NZ_JAGGKG010000006.1"/>
</dbReference>
<comment type="catalytic activity">
    <reaction evidence="7 8">
        <text>dihydrourocanate + A = urocanate + AH2</text>
        <dbReference type="Rhea" id="RHEA:36059"/>
        <dbReference type="ChEBI" id="CHEBI:13193"/>
        <dbReference type="ChEBI" id="CHEBI:17499"/>
        <dbReference type="ChEBI" id="CHEBI:27247"/>
        <dbReference type="ChEBI" id="CHEBI:72991"/>
        <dbReference type="EC" id="1.3.99.33"/>
    </reaction>
</comment>
<dbReference type="InterPro" id="IPR007329">
    <property type="entry name" value="FMN-bd"/>
</dbReference>
<dbReference type="NCBIfam" id="TIGR01813">
    <property type="entry name" value="flavo_cyto_c"/>
    <property type="match status" value="1"/>
</dbReference>
<sequence>MRKVRYELLGRKAMLVSLIMILVLSMLAGCGKGSSKSESASPKDGATYVAGTYSAKVSGMHEMTVHVTVSDTAITDIKVDHKETSGVGEPATESLPAEIIETQGLGVDAVAGATLTSKAIIDGVKDCLKQAGLNEDGINKLLAIKKKETKEADQELTADVVIIGAGGAGMAAATTANQAGKKVIVIEKASKMGGNTILSGGAFNAVDDGSETALANKDSVEKHYTQTFEGGDKQGDPKLVHTLVDNAWSGVVWLKELGMKFHDNVFTVTGGMWPRAHKPIEPEGTGFFKTYQEYIDKHDGITMVYNTKADELIVENGIVTGVSCTGKTGNKITVKAQNGVVLATGGFGQNVEMRVKYNEINKKWPTLDSSIPSTNTSGITGDGMIMAEQIGAKLIQMENIQLLPLGDPKTGSLSGNIEHAVESRIFINLDGNRFVNEGGRRDEMTLALFKQKETKMFIVMDSDTYPKGNEVNNFGETISSLVDSGRSLKADTLEELAKLMGVPEKNLIDTVNNYNRYCKGGDLEGKKDEFGRTLFTDTDGINNGINNGPFYAAARVPTVHHTMGGVQINEHAQAISTSGEIIPGLFAAGEVTGGIHGTNRLGGNALTDTIVFGRIAGTSASNFVK</sequence>
<dbReference type="EMBL" id="JAGGKG010000006">
    <property type="protein sequence ID" value="MBP1905084.1"/>
    <property type="molecule type" value="Genomic_DNA"/>
</dbReference>
<dbReference type="GO" id="GO:0016491">
    <property type="term" value="F:oxidoreductase activity"/>
    <property type="evidence" value="ECO:0007669"/>
    <property type="project" value="UniProtKB-KW"/>
</dbReference>
<dbReference type="InterPro" id="IPR003953">
    <property type="entry name" value="FAD-dep_OxRdtase_2_FAD-bd"/>
</dbReference>
<proteinExistence type="inferred from homology"/>
<evidence type="ECO:0000313" key="10">
    <source>
        <dbReference type="EMBL" id="MBP1905084.1"/>
    </source>
</evidence>
<keyword evidence="6 8" id="KW-0560">Oxidoreductase</keyword>
<dbReference type="PRINTS" id="PR00411">
    <property type="entry name" value="PNDRDTASEI"/>
</dbReference>
<evidence type="ECO:0000256" key="2">
    <source>
        <dbReference type="ARBA" id="ARBA00013137"/>
    </source>
</evidence>
<dbReference type="Gene3D" id="3.90.1010.20">
    <property type="match status" value="1"/>
</dbReference>
<dbReference type="PANTHER" id="PTHR43400">
    <property type="entry name" value="FUMARATE REDUCTASE"/>
    <property type="match status" value="1"/>
</dbReference>
<dbReference type="PRINTS" id="PR00368">
    <property type="entry name" value="FADPNR"/>
</dbReference>
<dbReference type="InterPro" id="IPR027477">
    <property type="entry name" value="Succ_DH/fumarate_Rdtase_cat_sf"/>
</dbReference>
<dbReference type="PROSITE" id="PS51257">
    <property type="entry name" value="PROKAR_LIPOPROTEIN"/>
    <property type="match status" value="1"/>
</dbReference>
<dbReference type="SUPFAM" id="SSF51905">
    <property type="entry name" value="FAD/NAD(P)-binding domain"/>
    <property type="match status" value="1"/>
</dbReference>
<dbReference type="EC" id="1.3.99.33" evidence="2 8"/>
<keyword evidence="5 8" id="KW-0274">FAD</keyword>
<gene>
    <name evidence="10" type="ORF">J2Z32_001709</name>
</gene>
<evidence type="ECO:0000259" key="9">
    <source>
        <dbReference type="SMART" id="SM00900"/>
    </source>
</evidence>
<dbReference type="InterPro" id="IPR036188">
    <property type="entry name" value="FAD/NAD-bd_sf"/>
</dbReference>
<evidence type="ECO:0000256" key="4">
    <source>
        <dbReference type="ARBA" id="ARBA00022630"/>
    </source>
</evidence>
<dbReference type="InterPro" id="IPR050315">
    <property type="entry name" value="FAD-oxidoreductase_2"/>
</dbReference>
<evidence type="ECO:0000256" key="5">
    <source>
        <dbReference type="ARBA" id="ARBA00022827"/>
    </source>
</evidence>
<evidence type="ECO:0000256" key="8">
    <source>
        <dbReference type="RuleBase" id="RU366062"/>
    </source>
</evidence>
<dbReference type="SMART" id="SM00900">
    <property type="entry name" value="FMN_bind"/>
    <property type="match status" value="1"/>
</dbReference>
<dbReference type="Gene3D" id="3.90.700.10">
    <property type="entry name" value="Succinate dehydrogenase/fumarate reductase flavoprotein, catalytic domain"/>
    <property type="match status" value="1"/>
</dbReference>
<dbReference type="InterPro" id="IPR010960">
    <property type="entry name" value="Flavocytochrome_c"/>
</dbReference>
<comment type="similarity">
    <text evidence="1 8">Belongs to the FAD-dependent oxidoreductase 2 family. FRD/SDH subfamily.</text>
</comment>
<evidence type="ECO:0000256" key="3">
    <source>
        <dbReference type="ARBA" id="ARBA00015872"/>
    </source>
</evidence>
<name>A0ABS4FRN8_9BACL</name>
<dbReference type="Gene3D" id="3.50.50.60">
    <property type="entry name" value="FAD/NAD(P)-binding domain"/>
    <property type="match status" value="1"/>
</dbReference>
<dbReference type="PANTHER" id="PTHR43400:SF7">
    <property type="entry name" value="FAD-DEPENDENT OXIDOREDUCTASE 2 FAD BINDING DOMAIN-CONTAINING PROTEIN"/>
    <property type="match status" value="1"/>
</dbReference>
<organism evidence="10 11">
    <name type="scientific">Paenibacillus turicensis</name>
    <dbReference type="NCBI Taxonomy" id="160487"/>
    <lineage>
        <taxon>Bacteria</taxon>
        <taxon>Bacillati</taxon>
        <taxon>Bacillota</taxon>
        <taxon>Bacilli</taxon>
        <taxon>Bacillales</taxon>
        <taxon>Paenibacillaceae</taxon>
        <taxon>Paenibacillus</taxon>
    </lineage>
</organism>
<dbReference type="Pfam" id="PF00890">
    <property type="entry name" value="FAD_binding_2"/>
    <property type="match status" value="1"/>
</dbReference>
<evidence type="ECO:0000256" key="6">
    <source>
        <dbReference type="ARBA" id="ARBA00023002"/>
    </source>
</evidence>
<evidence type="ECO:0000313" key="11">
    <source>
        <dbReference type="Proteomes" id="UP001519272"/>
    </source>
</evidence>
<dbReference type="SUPFAM" id="SSF56425">
    <property type="entry name" value="Succinate dehydrogenase/fumarate reductase flavoprotein, catalytic domain"/>
    <property type="match status" value="1"/>
</dbReference>
<evidence type="ECO:0000256" key="1">
    <source>
        <dbReference type="ARBA" id="ARBA00008040"/>
    </source>
</evidence>
<protein>
    <recommendedName>
        <fullName evidence="3 8">Urocanate reductase</fullName>
        <ecNumber evidence="2 8">1.3.99.33</ecNumber>
    </recommendedName>
</protein>
<keyword evidence="4 8" id="KW-0285">Flavoprotein</keyword>
<evidence type="ECO:0000256" key="7">
    <source>
        <dbReference type="ARBA" id="ARBA00049922"/>
    </source>
</evidence>
<feature type="domain" description="FMN-binding" evidence="9">
    <location>
        <begin position="59"/>
        <end position="131"/>
    </location>
</feature>
<dbReference type="Pfam" id="PF04205">
    <property type="entry name" value="FMN_bind"/>
    <property type="match status" value="1"/>
</dbReference>
<comment type="cofactor">
    <cofactor evidence="8">
        <name>FAD</name>
        <dbReference type="ChEBI" id="CHEBI:57692"/>
    </cofactor>
    <text evidence="8">Binds 1 FAD per subunit.</text>
</comment>
<keyword evidence="11" id="KW-1185">Reference proteome</keyword>